<accession>A0A399F8W0</accession>
<name>A0A399F8W0_9DEIN</name>
<dbReference type="AlphaFoldDB" id="A0A399F8W0"/>
<dbReference type="GO" id="GO:0030288">
    <property type="term" value="C:outer membrane-bounded periplasmic space"/>
    <property type="evidence" value="ECO:0007669"/>
    <property type="project" value="TreeGrafter"/>
</dbReference>
<dbReference type="PANTHER" id="PTHR30006:SF2">
    <property type="entry name" value="ABC TRANSPORTER SUBSTRATE-BINDING PROTEIN"/>
    <property type="match status" value="1"/>
</dbReference>
<feature type="signal peptide" evidence="2">
    <location>
        <begin position="1"/>
        <end position="25"/>
    </location>
</feature>
<evidence type="ECO:0000313" key="3">
    <source>
        <dbReference type="EMBL" id="RIH93107.1"/>
    </source>
</evidence>
<dbReference type="Proteomes" id="UP000266178">
    <property type="component" value="Unassembled WGS sequence"/>
</dbReference>
<dbReference type="PIRSF" id="PIRSF002825">
    <property type="entry name" value="CfbpA"/>
    <property type="match status" value="1"/>
</dbReference>
<proteinExistence type="predicted"/>
<dbReference type="Pfam" id="PF13343">
    <property type="entry name" value="SBP_bac_6"/>
    <property type="match status" value="1"/>
</dbReference>
<evidence type="ECO:0000313" key="4">
    <source>
        <dbReference type="Proteomes" id="UP000266178"/>
    </source>
</evidence>
<keyword evidence="1 2" id="KW-0732">Signal</keyword>
<dbReference type="PANTHER" id="PTHR30006">
    <property type="entry name" value="THIAMINE-BINDING PERIPLASMIC PROTEIN-RELATED"/>
    <property type="match status" value="1"/>
</dbReference>
<protein>
    <submittedName>
        <fullName evidence="3">Phosphoglycerate transport regulatory protein PgtC</fullName>
    </submittedName>
</protein>
<evidence type="ECO:0000256" key="2">
    <source>
        <dbReference type="SAM" id="SignalP"/>
    </source>
</evidence>
<evidence type="ECO:0000256" key="1">
    <source>
        <dbReference type="ARBA" id="ARBA00022729"/>
    </source>
</evidence>
<reference evidence="3 4" key="1">
    <citation type="submission" date="2018-08" db="EMBL/GenBank/DDBJ databases">
        <title>Meiothermus granaticius genome AF-68 sequencing project.</title>
        <authorList>
            <person name="Da Costa M.S."/>
            <person name="Albuquerque L."/>
            <person name="Raposo P."/>
            <person name="Froufe H.J.C."/>
            <person name="Barroso C.S."/>
            <person name="Egas C."/>
        </authorList>
    </citation>
    <scope>NUCLEOTIDE SEQUENCE [LARGE SCALE GENOMIC DNA]</scope>
    <source>
        <strain evidence="3 4">AF-68</strain>
    </source>
</reference>
<comment type="caution">
    <text evidence="3">The sequence shown here is derived from an EMBL/GenBank/DDBJ whole genome shotgun (WGS) entry which is preliminary data.</text>
</comment>
<dbReference type="Gene3D" id="3.40.190.10">
    <property type="entry name" value="Periplasmic binding protein-like II"/>
    <property type="match status" value="2"/>
</dbReference>
<dbReference type="GO" id="GO:0030976">
    <property type="term" value="F:thiamine pyrophosphate binding"/>
    <property type="evidence" value="ECO:0007669"/>
    <property type="project" value="TreeGrafter"/>
</dbReference>
<sequence length="342" mass="37937">MAIWKRNVRWWVLVALLLTMSTGLAQQRVVNVICSVTQNWCEALGPAFKQATGIDVRIVSVSTNEALARLRAEQANPTFDVWFGGTGDPHYEAFKDAITEWYRVKAYNDLSPVMKAAIGTTYIPLYQGILGFGINPKVLQDRGAPIPRCWKDLANPAYRGLIQVSNPNTSGTAYTQIATLVQIFGEDEAFNLMKSYHRNVAEYTRSGVAPRIALGRGEIGIGIQFMHDLVEFKKQGFPIEIVAPCEGTGYEIGGLSLVRGAKNKANGQAFMDWAVSPAGQQVGFQAGIFSLPSNTKTPLIEGIPDPKDFKLINYDAKKFGNPDLRQRLIARWTREVFPLPRR</sequence>
<dbReference type="SUPFAM" id="SSF53850">
    <property type="entry name" value="Periplasmic binding protein-like II"/>
    <property type="match status" value="1"/>
</dbReference>
<keyword evidence="4" id="KW-1185">Reference proteome</keyword>
<dbReference type="OrthoDB" id="9791045at2"/>
<gene>
    <name evidence="3" type="primary">pgtC</name>
    <name evidence="3" type="ORF">Mgrana_00905</name>
</gene>
<dbReference type="InterPro" id="IPR026045">
    <property type="entry name" value="Ferric-bd"/>
</dbReference>
<dbReference type="CDD" id="cd13544">
    <property type="entry name" value="PBP2_Fbp_like_1"/>
    <property type="match status" value="1"/>
</dbReference>
<organism evidence="3 4">
    <name type="scientific">Meiothermus granaticius NBRC 107808</name>
    <dbReference type="NCBI Taxonomy" id="1227551"/>
    <lineage>
        <taxon>Bacteria</taxon>
        <taxon>Thermotogati</taxon>
        <taxon>Deinococcota</taxon>
        <taxon>Deinococci</taxon>
        <taxon>Thermales</taxon>
        <taxon>Thermaceae</taxon>
        <taxon>Meiothermus</taxon>
    </lineage>
</organism>
<dbReference type="GO" id="GO:0015888">
    <property type="term" value="P:thiamine transport"/>
    <property type="evidence" value="ECO:0007669"/>
    <property type="project" value="TreeGrafter"/>
</dbReference>
<dbReference type="GO" id="GO:0030975">
    <property type="term" value="F:thiamine binding"/>
    <property type="evidence" value="ECO:0007669"/>
    <property type="project" value="TreeGrafter"/>
</dbReference>
<dbReference type="EMBL" id="QWLB01000009">
    <property type="protein sequence ID" value="RIH93107.1"/>
    <property type="molecule type" value="Genomic_DNA"/>
</dbReference>
<feature type="chain" id="PRO_5030071862" evidence="2">
    <location>
        <begin position="26"/>
        <end position="342"/>
    </location>
</feature>